<dbReference type="GO" id="GO:0032933">
    <property type="term" value="P:SREBP signaling pathway"/>
    <property type="evidence" value="ECO:0007669"/>
    <property type="project" value="InterPro"/>
</dbReference>
<evidence type="ECO:0000259" key="9">
    <source>
        <dbReference type="PROSITE" id="PS50156"/>
    </source>
</evidence>
<dbReference type="InterPro" id="IPR053958">
    <property type="entry name" value="HMGCR/SNAP/NPC1-like_SSD"/>
</dbReference>
<dbReference type="PROSITE" id="PS50156">
    <property type="entry name" value="SSD"/>
    <property type="match status" value="1"/>
</dbReference>
<dbReference type="GO" id="GO:0032934">
    <property type="term" value="F:sterol binding"/>
    <property type="evidence" value="ECO:0007669"/>
    <property type="project" value="InterPro"/>
</dbReference>
<dbReference type="OrthoDB" id="6510177at2759"/>
<keyword evidence="3" id="KW-0853">WD repeat</keyword>
<keyword evidence="8" id="KW-0812">Transmembrane</keyword>
<keyword evidence="4" id="KW-0677">Repeat</keyword>
<evidence type="ECO:0000256" key="1">
    <source>
        <dbReference type="ARBA" id="ARBA00004240"/>
    </source>
</evidence>
<dbReference type="InterPro" id="IPR000731">
    <property type="entry name" value="SSD"/>
</dbReference>
<dbReference type="GO" id="GO:0045540">
    <property type="term" value="P:regulation of cholesterol biosynthetic process"/>
    <property type="evidence" value="ECO:0007669"/>
    <property type="project" value="TreeGrafter"/>
</dbReference>
<feature type="transmembrane region" description="Helical" evidence="8">
    <location>
        <begin position="274"/>
        <end position="292"/>
    </location>
</feature>
<dbReference type="Proteomes" id="UP000789342">
    <property type="component" value="Unassembled WGS sequence"/>
</dbReference>
<evidence type="ECO:0000256" key="7">
    <source>
        <dbReference type="ARBA" id="ARBA00023136"/>
    </source>
</evidence>
<name>A0A9N9IU86_9GLOM</name>
<sequence>FCTSHYVSVIIFSILIIISLCYPAIDTYYLRSSKNENQAFFWEDYSSSSAVTRDTFMEKCRTQPSFHVEQVIIQTIRSMNLKKGSNDVLSRDLLLWTLGLQERIANAVIMYTNELSQLPLQTAKKYTLSNLCLKPFNNEECLILSPLEYWSYSAEKLSKDQSISRSLSLSNKTNSFGIPMPLRSVFGNLSYDKRKGDVVGADSIVLTYFLKDMGDCTEGQTAVIWDMLWNQVINCTGADCYIGGKGINMTNRGNLKHFHLEFDRNNTTKFPVEFILLVIEYLVAFLYISLSLGRLNSVKSKFGLAFSIVIQLFVSLVTSISICSLFGFTLTLVSWELFPFVLIIVGVENMFVLTSAVASIPMQLEVKERVSRGLEKVSYSITKTLVTGLLLLFMCSTTGIDSVQEFCIFTSVAMIIDYVLQMSFFVTILSIDLRRLEYE</sequence>
<keyword evidence="8" id="KW-1133">Transmembrane helix</keyword>
<dbReference type="SUPFAM" id="SSF82866">
    <property type="entry name" value="Multidrug efflux transporter AcrB transmembrane domain"/>
    <property type="match status" value="1"/>
</dbReference>
<evidence type="ECO:0000313" key="10">
    <source>
        <dbReference type="EMBL" id="CAG8751638.1"/>
    </source>
</evidence>
<dbReference type="GO" id="GO:0000139">
    <property type="term" value="C:Golgi membrane"/>
    <property type="evidence" value="ECO:0007669"/>
    <property type="project" value="UniProtKB-SubCell"/>
</dbReference>
<comment type="caution">
    <text evidence="10">The sequence shown here is derived from an EMBL/GenBank/DDBJ whole genome shotgun (WGS) entry which is preliminary data.</text>
</comment>
<reference evidence="10" key="1">
    <citation type="submission" date="2021-06" db="EMBL/GenBank/DDBJ databases">
        <authorList>
            <person name="Kallberg Y."/>
            <person name="Tangrot J."/>
            <person name="Rosling A."/>
        </authorList>
    </citation>
    <scope>NUCLEOTIDE SEQUENCE</scope>
    <source>
        <strain evidence="10">CL551</strain>
    </source>
</reference>
<dbReference type="InterPro" id="IPR030225">
    <property type="entry name" value="SCAP"/>
</dbReference>
<feature type="transmembrane region" description="Helical" evidence="8">
    <location>
        <begin position="6"/>
        <end position="25"/>
    </location>
</feature>
<dbReference type="Gene3D" id="1.20.1640.10">
    <property type="entry name" value="Multidrug efflux transporter AcrB transmembrane domain"/>
    <property type="match status" value="1"/>
</dbReference>
<keyword evidence="7 8" id="KW-0472">Membrane</keyword>
<dbReference type="GO" id="GO:0032936">
    <property type="term" value="C:SREBP-SCAP complex"/>
    <property type="evidence" value="ECO:0007669"/>
    <property type="project" value="TreeGrafter"/>
</dbReference>
<dbReference type="EMBL" id="CAJVPV010035812">
    <property type="protein sequence ID" value="CAG8751638.1"/>
    <property type="molecule type" value="Genomic_DNA"/>
</dbReference>
<evidence type="ECO:0000313" key="11">
    <source>
        <dbReference type="Proteomes" id="UP000789342"/>
    </source>
</evidence>
<dbReference type="PANTHER" id="PTHR46378">
    <property type="entry name" value="STEROL REGULATORY ELEMENT-BINDING PROTEIN CLEAVAGE-ACTIVATING PROTEIN"/>
    <property type="match status" value="1"/>
</dbReference>
<comment type="subcellular location">
    <subcellularLocation>
        <location evidence="1">Endoplasmic reticulum</location>
    </subcellularLocation>
    <subcellularLocation>
        <location evidence="2">Golgi apparatus membrane</location>
    </subcellularLocation>
</comment>
<dbReference type="PANTHER" id="PTHR46378:SF1">
    <property type="entry name" value="STEROL REGULATORY ELEMENT-BINDING PROTEIN CLEAVAGE-ACTIVATING PROTEIN"/>
    <property type="match status" value="1"/>
</dbReference>
<evidence type="ECO:0000256" key="6">
    <source>
        <dbReference type="ARBA" id="ARBA00023034"/>
    </source>
</evidence>
<protein>
    <submittedName>
        <fullName evidence="10">18592_t:CDS:1</fullName>
    </submittedName>
</protein>
<dbReference type="AlphaFoldDB" id="A0A9N9IU86"/>
<evidence type="ECO:0000256" key="2">
    <source>
        <dbReference type="ARBA" id="ARBA00004394"/>
    </source>
</evidence>
<organism evidence="10 11">
    <name type="scientific">Acaulospora morrowiae</name>
    <dbReference type="NCBI Taxonomy" id="94023"/>
    <lineage>
        <taxon>Eukaryota</taxon>
        <taxon>Fungi</taxon>
        <taxon>Fungi incertae sedis</taxon>
        <taxon>Mucoromycota</taxon>
        <taxon>Glomeromycotina</taxon>
        <taxon>Glomeromycetes</taxon>
        <taxon>Diversisporales</taxon>
        <taxon>Acaulosporaceae</taxon>
        <taxon>Acaulospora</taxon>
    </lineage>
</organism>
<dbReference type="Pfam" id="PF22314">
    <property type="entry name" value="NPC1_MLD"/>
    <property type="match status" value="1"/>
</dbReference>
<proteinExistence type="predicted"/>
<feature type="transmembrane region" description="Helical" evidence="8">
    <location>
        <begin position="337"/>
        <end position="357"/>
    </location>
</feature>
<accession>A0A9N9IU86</accession>
<gene>
    <name evidence="10" type="ORF">AMORRO_LOCUS15383</name>
</gene>
<dbReference type="InterPro" id="IPR053956">
    <property type="entry name" value="NPC1_MLD"/>
</dbReference>
<feature type="transmembrane region" description="Helical" evidence="8">
    <location>
        <begin position="304"/>
        <end position="330"/>
    </location>
</feature>
<evidence type="ECO:0000256" key="5">
    <source>
        <dbReference type="ARBA" id="ARBA00022824"/>
    </source>
</evidence>
<keyword evidence="11" id="KW-1185">Reference proteome</keyword>
<evidence type="ECO:0000256" key="3">
    <source>
        <dbReference type="ARBA" id="ARBA00022574"/>
    </source>
</evidence>
<feature type="transmembrane region" description="Helical" evidence="8">
    <location>
        <begin position="406"/>
        <end position="431"/>
    </location>
</feature>
<evidence type="ECO:0000256" key="8">
    <source>
        <dbReference type="SAM" id="Phobius"/>
    </source>
</evidence>
<feature type="non-terminal residue" evidence="10">
    <location>
        <position position="1"/>
    </location>
</feature>
<feature type="non-terminal residue" evidence="10">
    <location>
        <position position="439"/>
    </location>
</feature>
<feature type="domain" description="SSD" evidence="9">
    <location>
        <begin position="273"/>
        <end position="431"/>
    </location>
</feature>
<keyword evidence="6" id="KW-0333">Golgi apparatus</keyword>
<feature type="transmembrane region" description="Helical" evidence="8">
    <location>
        <begin position="377"/>
        <end position="394"/>
    </location>
</feature>
<keyword evidence="5" id="KW-0256">Endoplasmic reticulum</keyword>
<dbReference type="Pfam" id="PF12349">
    <property type="entry name" value="Sterol-sensing"/>
    <property type="match status" value="1"/>
</dbReference>
<evidence type="ECO:0000256" key="4">
    <source>
        <dbReference type="ARBA" id="ARBA00022737"/>
    </source>
</evidence>
<dbReference type="GO" id="GO:0005789">
    <property type="term" value="C:endoplasmic reticulum membrane"/>
    <property type="evidence" value="ECO:0007669"/>
    <property type="project" value="InterPro"/>
</dbReference>